<keyword evidence="3" id="KW-0328">Glycosyltransferase</keyword>
<keyword evidence="5" id="KW-0378">Hydrolase</keyword>
<evidence type="ECO:0000313" key="12">
    <source>
        <dbReference type="EMBL" id="EFC06080.1"/>
    </source>
</evidence>
<dbReference type="PANTHER" id="PTHR32282">
    <property type="entry name" value="BINDING PROTEIN TRANSPEPTIDASE, PUTATIVE-RELATED"/>
    <property type="match status" value="1"/>
</dbReference>
<organism evidence="12 13">
    <name type="scientific">Bulleidia extructa W1219</name>
    <dbReference type="NCBI Taxonomy" id="679192"/>
    <lineage>
        <taxon>Bacteria</taxon>
        <taxon>Bacillati</taxon>
        <taxon>Bacillota</taxon>
        <taxon>Erysipelotrichia</taxon>
        <taxon>Erysipelotrichales</taxon>
        <taxon>Erysipelotrichaceae</taxon>
        <taxon>Bulleidia</taxon>
    </lineage>
</organism>
<dbReference type="Pfam" id="PF00912">
    <property type="entry name" value="Transgly"/>
    <property type="match status" value="1"/>
</dbReference>
<dbReference type="AlphaFoldDB" id="D2MM04"/>
<keyword evidence="2" id="KW-0645">Protease</keyword>
<dbReference type="Gene3D" id="1.10.3810.10">
    <property type="entry name" value="Biosynthetic peptidoglycan transglycosylase-like"/>
    <property type="match status" value="1"/>
</dbReference>
<evidence type="ECO:0000256" key="1">
    <source>
        <dbReference type="ARBA" id="ARBA00022645"/>
    </source>
</evidence>
<keyword evidence="6" id="KW-0511">Multifunctional enzyme</keyword>
<dbReference type="GO" id="GO:0008658">
    <property type="term" value="F:penicillin binding"/>
    <property type="evidence" value="ECO:0007669"/>
    <property type="project" value="InterPro"/>
</dbReference>
<comment type="caution">
    <text evidence="12">The sequence shown here is derived from an EMBL/GenBank/DDBJ whole genome shotgun (WGS) entry which is preliminary data.</text>
</comment>
<evidence type="ECO:0000256" key="7">
    <source>
        <dbReference type="ARBA" id="ARBA00034000"/>
    </source>
</evidence>
<evidence type="ECO:0000256" key="3">
    <source>
        <dbReference type="ARBA" id="ARBA00022676"/>
    </source>
</evidence>
<feature type="transmembrane region" description="Helical" evidence="9">
    <location>
        <begin position="21"/>
        <end position="44"/>
    </location>
</feature>
<dbReference type="eggNOG" id="COG0744">
    <property type="taxonomic scope" value="Bacteria"/>
</dbReference>
<dbReference type="InterPro" id="IPR050396">
    <property type="entry name" value="Glycosyltr_51/Transpeptidase"/>
</dbReference>
<dbReference type="Pfam" id="PF00905">
    <property type="entry name" value="Transpeptidase"/>
    <property type="match status" value="1"/>
</dbReference>
<dbReference type="InterPro" id="IPR001264">
    <property type="entry name" value="Glyco_trans_51"/>
</dbReference>
<dbReference type="GO" id="GO:0009252">
    <property type="term" value="P:peptidoglycan biosynthetic process"/>
    <property type="evidence" value="ECO:0007669"/>
    <property type="project" value="TreeGrafter"/>
</dbReference>
<dbReference type="GO" id="GO:0009002">
    <property type="term" value="F:serine-type D-Ala-D-Ala carboxypeptidase activity"/>
    <property type="evidence" value="ECO:0007669"/>
    <property type="project" value="UniProtKB-EC"/>
</dbReference>
<gene>
    <name evidence="12" type="ORF">HMPREF9013_0773</name>
</gene>
<evidence type="ECO:0000259" key="10">
    <source>
        <dbReference type="Pfam" id="PF00905"/>
    </source>
</evidence>
<protein>
    <submittedName>
        <fullName evidence="12">Transglycosylase</fullName>
    </submittedName>
</protein>
<dbReference type="GO" id="GO:0006508">
    <property type="term" value="P:proteolysis"/>
    <property type="evidence" value="ECO:0007669"/>
    <property type="project" value="UniProtKB-KW"/>
</dbReference>
<accession>D2MM04</accession>
<evidence type="ECO:0000256" key="6">
    <source>
        <dbReference type="ARBA" id="ARBA00023268"/>
    </source>
</evidence>
<dbReference type="InterPro" id="IPR012338">
    <property type="entry name" value="Beta-lactam/transpept-like"/>
</dbReference>
<reference evidence="13" key="1">
    <citation type="submission" date="2009-12" db="EMBL/GenBank/DDBJ databases">
        <title>Sequence of Clostridiales genomosp. BVAB3 str. UPII9-5.</title>
        <authorList>
            <person name="Madupu R."/>
            <person name="Durkin A.S."/>
            <person name="Torralba M."/>
            <person name="Methe B."/>
            <person name="Sutton G.G."/>
            <person name="Strausberg R.L."/>
            <person name="Nelson K.E."/>
        </authorList>
    </citation>
    <scope>NUCLEOTIDE SEQUENCE [LARGE SCALE GENOMIC DNA]</scope>
    <source>
        <strain evidence="13">W1219</strain>
    </source>
</reference>
<evidence type="ECO:0000313" key="13">
    <source>
        <dbReference type="Proteomes" id="UP000005017"/>
    </source>
</evidence>
<evidence type="ECO:0000256" key="8">
    <source>
        <dbReference type="ARBA" id="ARBA00049902"/>
    </source>
</evidence>
<comment type="catalytic activity">
    <reaction evidence="8">
        <text>[GlcNAc-(1-&gt;4)-Mur2Ac(oyl-L-Ala-gamma-D-Glu-L-Lys-D-Ala-D-Ala)](n)-di-trans,octa-cis-undecaprenyl diphosphate + beta-D-GlcNAc-(1-&gt;4)-Mur2Ac(oyl-L-Ala-gamma-D-Glu-L-Lys-D-Ala-D-Ala)-di-trans,octa-cis-undecaprenyl diphosphate = [GlcNAc-(1-&gt;4)-Mur2Ac(oyl-L-Ala-gamma-D-Glu-L-Lys-D-Ala-D-Ala)](n+1)-di-trans,octa-cis-undecaprenyl diphosphate + di-trans,octa-cis-undecaprenyl diphosphate + H(+)</text>
        <dbReference type="Rhea" id="RHEA:23708"/>
        <dbReference type="Rhea" id="RHEA-COMP:9602"/>
        <dbReference type="Rhea" id="RHEA-COMP:9603"/>
        <dbReference type="ChEBI" id="CHEBI:15378"/>
        <dbReference type="ChEBI" id="CHEBI:58405"/>
        <dbReference type="ChEBI" id="CHEBI:60033"/>
        <dbReference type="ChEBI" id="CHEBI:78435"/>
        <dbReference type="EC" id="2.4.99.28"/>
    </reaction>
</comment>
<dbReference type="GO" id="GO:0030288">
    <property type="term" value="C:outer membrane-bounded periplasmic space"/>
    <property type="evidence" value="ECO:0007669"/>
    <property type="project" value="TreeGrafter"/>
</dbReference>
<dbReference type="SUPFAM" id="SSF53955">
    <property type="entry name" value="Lysozyme-like"/>
    <property type="match status" value="1"/>
</dbReference>
<evidence type="ECO:0000256" key="2">
    <source>
        <dbReference type="ARBA" id="ARBA00022670"/>
    </source>
</evidence>
<keyword evidence="4" id="KW-0808">Transferase</keyword>
<sequence length="891" mass="99296">MKEKQLTVKPRGKRRYHGLKIANTLMAIFLGIELVIVLVGITMLHSTLSRTPKFKLENFSTSQSTLIYDREGKQIADVGNQLRENVTYEQLPTSLVDAFLSVEDSRFFAHNGFDTPRFTKSVIETILHSNMQGGSTFTMQLVKLTYFVNDETGKTYTQSIDYKLQQIALSLSLEKKSSKKDIFTMYVNKMNFGGIGNIRGVQKASLQYFGKKVSELSTSESALLAGIVNSPYSYDPHNYLDKATARRDTVLDLMVYHGYISAKEGELAKNIKVEDLLIDAKKTLPTGNANQAYIDAALKEAQEVTGQDPLSTSMEIYTALDQKTQALYERIQANKEPGINLHNRLEVCGISMNNQTGEIVAMGGGRNWSKGGSQLLNRATQQYNQPGSSVKPFLDYALAFEDLGWSTSHELIDKPIKYGNWTYRNADGEYLGRVNLKKAMNWSLNTPALQAFQAVQDKSGLSRIQNYLVDQLHFKGFNKEDVGISYAIGGGSMRVTAEQLAAAHATMMNGGHYTKPHTITRIRFRNGSKADYKADFKKEKVISSAAAYMTAYLMETNVSKSEVYNYMQILKRSYPVYAKTGTTDWGNEGLQYGIPKLAQKDKWMVAETSQYTSVVWMGFNSAEKGKLSYITSSIVNQNIPGRINSKLLDVLHRDKKPSGIPKPSDVSTINFVRGIFPYVAASKDLPKELMTTGYIRKEFSKLKSAQEQIGKIQNITNFNATYNPDHTLSLNWAAYPDANALKEADKDSLDIRFLTGPIVYKARISQNGKTIQEIQSTKESLQQKISGLAPNTETQVCGFYGYKKININSNEACAIFRTPRDLTLVPTSNRASDYTGWAKANRIHLNVKSTPTTDASKWGSVEKITNSSGQNIAGTQIDKGSTATLYVYGVK</sequence>
<evidence type="ECO:0000259" key="11">
    <source>
        <dbReference type="Pfam" id="PF00912"/>
    </source>
</evidence>
<dbReference type="InterPro" id="IPR001460">
    <property type="entry name" value="PCN-bd_Tpept"/>
</dbReference>
<dbReference type="EMBL" id="ADFR01000002">
    <property type="protein sequence ID" value="EFC06080.1"/>
    <property type="molecule type" value="Genomic_DNA"/>
</dbReference>
<dbReference type="SUPFAM" id="SSF56601">
    <property type="entry name" value="beta-lactamase/transpeptidase-like"/>
    <property type="match status" value="1"/>
</dbReference>
<name>D2MM04_9FIRM</name>
<dbReference type="Proteomes" id="UP000005017">
    <property type="component" value="Unassembled WGS sequence"/>
</dbReference>
<feature type="domain" description="Glycosyl transferase family 51" evidence="11">
    <location>
        <begin position="72"/>
        <end position="254"/>
    </location>
</feature>
<keyword evidence="9" id="KW-1133">Transmembrane helix</keyword>
<dbReference type="STRING" id="679192.HMPREF9013_0773"/>
<keyword evidence="9" id="KW-0472">Membrane</keyword>
<dbReference type="PANTHER" id="PTHR32282:SF29">
    <property type="entry name" value="PENICILLIN-BINDING PROTEIN 1A"/>
    <property type="match status" value="1"/>
</dbReference>
<dbReference type="Gene3D" id="3.40.710.10">
    <property type="entry name" value="DD-peptidase/beta-lactamase superfamily"/>
    <property type="match status" value="1"/>
</dbReference>
<dbReference type="OrthoDB" id="9766909at2"/>
<keyword evidence="1" id="KW-0121">Carboxypeptidase</keyword>
<feature type="domain" description="Penicillin-binding protein transpeptidase" evidence="10">
    <location>
        <begin position="350"/>
        <end position="610"/>
    </location>
</feature>
<dbReference type="InterPro" id="IPR023346">
    <property type="entry name" value="Lysozyme-like_dom_sf"/>
</dbReference>
<keyword evidence="13" id="KW-1185">Reference proteome</keyword>
<proteinExistence type="predicted"/>
<dbReference type="InterPro" id="IPR036950">
    <property type="entry name" value="PBP_transglycosylase"/>
</dbReference>
<evidence type="ECO:0000256" key="5">
    <source>
        <dbReference type="ARBA" id="ARBA00022801"/>
    </source>
</evidence>
<comment type="catalytic activity">
    <reaction evidence="7">
        <text>Preferential cleavage: (Ac)2-L-Lys-D-Ala-|-D-Ala. Also transpeptidation of peptidyl-alanyl moieties that are N-acyl substituents of D-alanine.</text>
        <dbReference type="EC" id="3.4.16.4"/>
    </reaction>
</comment>
<evidence type="ECO:0000256" key="4">
    <source>
        <dbReference type="ARBA" id="ARBA00022679"/>
    </source>
</evidence>
<dbReference type="GO" id="GO:0008955">
    <property type="term" value="F:peptidoglycan glycosyltransferase activity"/>
    <property type="evidence" value="ECO:0007669"/>
    <property type="project" value="UniProtKB-EC"/>
</dbReference>
<dbReference type="RefSeq" id="WP_006626425.1">
    <property type="nucleotide sequence ID" value="NZ_ADFR01000002.1"/>
</dbReference>
<keyword evidence="9" id="KW-0812">Transmembrane</keyword>
<evidence type="ECO:0000256" key="9">
    <source>
        <dbReference type="SAM" id="Phobius"/>
    </source>
</evidence>